<evidence type="ECO:0000256" key="3">
    <source>
        <dbReference type="ARBA" id="ARBA00022475"/>
    </source>
</evidence>
<dbReference type="InterPro" id="IPR000515">
    <property type="entry name" value="MetI-like"/>
</dbReference>
<reference evidence="9 10" key="1">
    <citation type="submission" date="2019-10" db="EMBL/GenBank/DDBJ databases">
        <title>Whole genome shotgun sequence of Acrocarpospora macrocephala NBRC 16266.</title>
        <authorList>
            <person name="Ichikawa N."/>
            <person name="Kimura A."/>
            <person name="Kitahashi Y."/>
            <person name="Komaki H."/>
            <person name="Oguchi A."/>
        </authorList>
    </citation>
    <scope>NUCLEOTIDE SEQUENCE [LARGE SCALE GENOMIC DNA]</scope>
    <source>
        <strain evidence="9 10">NBRC 16266</strain>
    </source>
</reference>
<accession>A0A5M3X1B3</accession>
<dbReference type="GO" id="GO:0005886">
    <property type="term" value="C:plasma membrane"/>
    <property type="evidence" value="ECO:0007669"/>
    <property type="project" value="UniProtKB-SubCell"/>
</dbReference>
<dbReference type="AlphaFoldDB" id="A0A5M3X1B3"/>
<keyword evidence="10" id="KW-1185">Reference proteome</keyword>
<dbReference type="EMBL" id="BLAE01000064">
    <property type="protein sequence ID" value="GES14780.1"/>
    <property type="molecule type" value="Genomic_DNA"/>
</dbReference>
<feature type="transmembrane region" description="Helical" evidence="7">
    <location>
        <begin position="12"/>
        <end position="31"/>
    </location>
</feature>
<keyword evidence="6 7" id="KW-0472">Membrane</keyword>
<evidence type="ECO:0000256" key="5">
    <source>
        <dbReference type="ARBA" id="ARBA00022989"/>
    </source>
</evidence>
<evidence type="ECO:0000256" key="1">
    <source>
        <dbReference type="ARBA" id="ARBA00004651"/>
    </source>
</evidence>
<comment type="subcellular location">
    <subcellularLocation>
        <location evidence="1 7">Cell membrane</location>
        <topology evidence="1 7">Multi-pass membrane protein</topology>
    </subcellularLocation>
</comment>
<feature type="transmembrane region" description="Helical" evidence="7">
    <location>
        <begin position="108"/>
        <end position="129"/>
    </location>
</feature>
<evidence type="ECO:0000256" key="7">
    <source>
        <dbReference type="RuleBase" id="RU363032"/>
    </source>
</evidence>
<evidence type="ECO:0000256" key="6">
    <source>
        <dbReference type="ARBA" id="ARBA00023136"/>
    </source>
</evidence>
<dbReference type="PANTHER" id="PTHR43744">
    <property type="entry name" value="ABC TRANSPORTER PERMEASE PROTEIN MG189-RELATED-RELATED"/>
    <property type="match status" value="1"/>
</dbReference>
<keyword evidence="5 7" id="KW-1133">Transmembrane helix</keyword>
<dbReference type="Pfam" id="PF00528">
    <property type="entry name" value="BPD_transp_1"/>
    <property type="match status" value="1"/>
</dbReference>
<keyword evidence="2 7" id="KW-0813">Transport</keyword>
<dbReference type="RefSeq" id="WP_218041604.1">
    <property type="nucleotide sequence ID" value="NZ_BAAAHL010000007.1"/>
</dbReference>
<gene>
    <name evidence="9" type="ORF">Amac_083770</name>
</gene>
<evidence type="ECO:0000259" key="8">
    <source>
        <dbReference type="PROSITE" id="PS50928"/>
    </source>
</evidence>
<protein>
    <submittedName>
        <fullName evidence="9">Sugar ABC transporter permease</fullName>
    </submittedName>
</protein>
<dbReference type="GO" id="GO:0055085">
    <property type="term" value="P:transmembrane transport"/>
    <property type="evidence" value="ECO:0007669"/>
    <property type="project" value="InterPro"/>
</dbReference>
<organism evidence="9 10">
    <name type="scientific">Acrocarpospora macrocephala</name>
    <dbReference type="NCBI Taxonomy" id="150177"/>
    <lineage>
        <taxon>Bacteria</taxon>
        <taxon>Bacillati</taxon>
        <taxon>Actinomycetota</taxon>
        <taxon>Actinomycetes</taxon>
        <taxon>Streptosporangiales</taxon>
        <taxon>Streptosporangiaceae</taxon>
        <taxon>Acrocarpospora</taxon>
    </lineage>
</organism>
<comment type="similarity">
    <text evidence="7">Belongs to the binding-protein-dependent transport system permease family.</text>
</comment>
<feature type="domain" description="ABC transmembrane type-1" evidence="8">
    <location>
        <begin position="73"/>
        <end position="263"/>
    </location>
</feature>
<proteinExistence type="inferred from homology"/>
<dbReference type="SUPFAM" id="SSF161098">
    <property type="entry name" value="MetI-like"/>
    <property type="match status" value="1"/>
</dbReference>
<dbReference type="PROSITE" id="PS50928">
    <property type="entry name" value="ABC_TM1"/>
    <property type="match status" value="1"/>
</dbReference>
<evidence type="ECO:0000256" key="4">
    <source>
        <dbReference type="ARBA" id="ARBA00022692"/>
    </source>
</evidence>
<dbReference type="Proteomes" id="UP000331127">
    <property type="component" value="Unassembled WGS sequence"/>
</dbReference>
<evidence type="ECO:0000313" key="9">
    <source>
        <dbReference type="EMBL" id="GES14780.1"/>
    </source>
</evidence>
<dbReference type="PANTHER" id="PTHR43744:SF8">
    <property type="entry name" value="SN-GLYCEROL-3-PHOSPHATE TRANSPORT SYSTEM PERMEASE PROTEIN UGPE"/>
    <property type="match status" value="1"/>
</dbReference>
<sequence>MAIRKNIRRSRWYLYIPLLIGLALTVLPFVWMVSGAFKPQREILSGEFTLLPENGTLRNFADLFTRVDFSSYFVNSVVVAVAVVLGNLLFCSMLGYALSKIEFPGRRALFAVVMTMLMVPTVVTFIPLFVLVTRMGLANTFGALILPFLAAPLGVFIMRQFIGDIPDSLIEAARLDGAGEFRIFFTVVIPLSGPALATLAILQFLSSWNEFLWPLVAAQTEDMYTLPVGIALISAGANTVNYGLLLAGATVIVLPILVLFLFLQRFFIQGISTTGLK</sequence>
<evidence type="ECO:0000313" key="10">
    <source>
        <dbReference type="Proteomes" id="UP000331127"/>
    </source>
</evidence>
<evidence type="ECO:0000256" key="2">
    <source>
        <dbReference type="ARBA" id="ARBA00022448"/>
    </source>
</evidence>
<keyword evidence="3" id="KW-1003">Cell membrane</keyword>
<name>A0A5M3X1B3_9ACTN</name>
<dbReference type="CDD" id="cd06261">
    <property type="entry name" value="TM_PBP2"/>
    <property type="match status" value="1"/>
</dbReference>
<feature type="transmembrane region" description="Helical" evidence="7">
    <location>
        <begin position="242"/>
        <end position="263"/>
    </location>
</feature>
<feature type="transmembrane region" description="Helical" evidence="7">
    <location>
        <begin position="183"/>
        <end position="205"/>
    </location>
</feature>
<keyword evidence="4 7" id="KW-0812">Transmembrane</keyword>
<dbReference type="InterPro" id="IPR035906">
    <property type="entry name" value="MetI-like_sf"/>
</dbReference>
<comment type="caution">
    <text evidence="9">The sequence shown here is derived from an EMBL/GenBank/DDBJ whole genome shotgun (WGS) entry which is preliminary data.</text>
</comment>
<feature type="transmembrane region" description="Helical" evidence="7">
    <location>
        <begin position="141"/>
        <end position="162"/>
    </location>
</feature>
<feature type="transmembrane region" description="Helical" evidence="7">
    <location>
        <begin position="72"/>
        <end position="96"/>
    </location>
</feature>
<dbReference type="Gene3D" id="1.10.3720.10">
    <property type="entry name" value="MetI-like"/>
    <property type="match status" value="1"/>
</dbReference>